<accession>A0A6M3J0V1</accession>
<protein>
    <submittedName>
        <fullName evidence="1">Putative methyltransferase</fullName>
    </submittedName>
</protein>
<dbReference type="EMBL" id="MT141472">
    <property type="protein sequence ID" value="QJA62482.1"/>
    <property type="molecule type" value="Genomic_DNA"/>
</dbReference>
<dbReference type="EMBL" id="MT144663">
    <property type="protein sequence ID" value="QJH96799.1"/>
    <property type="molecule type" value="Genomic_DNA"/>
</dbReference>
<evidence type="ECO:0000313" key="2">
    <source>
        <dbReference type="EMBL" id="QJH96799.1"/>
    </source>
</evidence>
<dbReference type="Gene3D" id="3.40.50.150">
    <property type="entry name" value="Vaccinia Virus protein VP39"/>
    <property type="match status" value="1"/>
</dbReference>
<keyword evidence="1" id="KW-0489">Methyltransferase</keyword>
<name>A0A6M3J0V1_9ZZZZ</name>
<dbReference type="InterPro" id="IPR029063">
    <property type="entry name" value="SAM-dependent_MTases_sf"/>
</dbReference>
<dbReference type="Pfam" id="PF13578">
    <property type="entry name" value="Methyltransf_24"/>
    <property type="match status" value="1"/>
</dbReference>
<evidence type="ECO:0000313" key="1">
    <source>
        <dbReference type="EMBL" id="QJA62482.1"/>
    </source>
</evidence>
<reference evidence="1" key="1">
    <citation type="submission" date="2020-03" db="EMBL/GenBank/DDBJ databases">
        <title>The deep terrestrial virosphere.</title>
        <authorList>
            <person name="Holmfeldt K."/>
            <person name="Nilsson E."/>
            <person name="Simone D."/>
            <person name="Lopez-Fernandez M."/>
            <person name="Wu X."/>
            <person name="de Brujin I."/>
            <person name="Lundin D."/>
            <person name="Andersson A."/>
            <person name="Bertilsson S."/>
            <person name="Dopson M."/>
        </authorList>
    </citation>
    <scope>NUCLEOTIDE SEQUENCE</scope>
    <source>
        <strain evidence="1">MM415B00778</strain>
        <strain evidence="2">TM448B00837</strain>
    </source>
</reference>
<dbReference type="GO" id="GO:0008168">
    <property type="term" value="F:methyltransferase activity"/>
    <property type="evidence" value="ECO:0007669"/>
    <property type="project" value="UniProtKB-KW"/>
</dbReference>
<gene>
    <name evidence="1" type="ORF">MM415B00778_0016</name>
    <name evidence="2" type="ORF">TM448B00837_0001</name>
</gene>
<dbReference type="AlphaFoldDB" id="A0A6M3J0V1"/>
<sequence>MNDKLFDPEFFNNRPFFKNLIGLNNLVGIEIGVMGGKNAYNILTHLDIKKLYLVDPYIYYDNIEWESNEHALVGKKAAIKNLIDFKDKIVWLFYKSEEAVNYLEDMVDFVYIDGDHRYKYVKKDIELYSKKVKLDGFLAGHDFKSSEIGVISAVTESLCGFYKEHWDWWRKILEGDVR</sequence>
<proteinExistence type="predicted"/>
<dbReference type="GO" id="GO:0032259">
    <property type="term" value="P:methylation"/>
    <property type="evidence" value="ECO:0007669"/>
    <property type="project" value="UniProtKB-KW"/>
</dbReference>
<keyword evidence="1" id="KW-0808">Transferase</keyword>
<organism evidence="1">
    <name type="scientific">viral metagenome</name>
    <dbReference type="NCBI Taxonomy" id="1070528"/>
    <lineage>
        <taxon>unclassified sequences</taxon>
        <taxon>metagenomes</taxon>
        <taxon>organismal metagenomes</taxon>
    </lineage>
</organism>